<accession>A0ABN8P8K4</accession>
<organism evidence="2 3">
    <name type="scientific">Porites lobata</name>
    <dbReference type="NCBI Taxonomy" id="104759"/>
    <lineage>
        <taxon>Eukaryota</taxon>
        <taxon>Metazoa</taxon>
        <taxon>Cnidaria</taxon>
        <taxon>Anthozoa</taxon>
        <taxon>Hexacorallia</taxon>
        <taxon>Scleractinia</taxon>
        <taxon>Fungiina</taxon>
        <taxon>Poritidae</taxon>
        <taxon>Porites</taxon>
    </lineage>
</organism>
<feature type="compositionally biased region" description="Acidic residues" evidence="1">
    <location>
        <begin position="22"/>
        <end position="32"/>
    </location>
</feature>
<keyword evidence="3" id="KW-1185">Reference proteome</keyword>
<reference evidence="2 3" key="1">
    <citation type="submission" date="2022-05" db="EMBL/GenBank/DDBJ databases">
        <authorList>
            <consortium name="Genoscope - CEA"/>
            <person name="William W."/>
        </authorList>
    </citation>
    <scope>NUCLEOTIDE SEQUENCE [LARGE SCALE GENOMIC DNA]</scope>
</reference>
<feature type="non-terminal residue" evidence="2">
    <location>
        <position position="1"/>
    </location>
</feature>
<dbReference type="EMBL" id="CALNXK010000053">
    <property type="protein sequence ID" value="CAH3133665.1"/>
    <property type="molecule type" value="Genomic_DNA"/>
</dbReference>
<evidence type="ECO:0000256" key="1">
    <source>
        <dbReference type="SAM" id="MobiDB-lite"/>
    </source>
</evidence>
<dbReference type="Proteomes" id="UP001159405">
    <property type="component" value="Unassembled WGS sequence"/>
</dbReference>
<comment type="caution">
    <text evidence="2">The sequence shown here is derived from an EMBL/GenBank/DDBJ whole genome shotgun (WGS) entry which is preliminary data.</text>
</comment>
<name>A0ABN8P8K4_9CNID</name>
<feature type="region of interest" description="Disordered" evidence="1">
    <location>
        <begin position="1"/>
        <end position="34"/>
    </location>
</feature>
<gene>
    <name evidence="2" type="ORF">PLOB_00036972</name>
</gene>
<evidence type="ECO:0000313" key="3">
    <source>
        <dbReference type="Proteomes" id="UP001159405"/>
    </source>
</evidence>
<dbReference type="PANTHER" id="PTHR34415">
    <property type="entry name" value="INTEGRASE CATALYTIC DOMAIN-CONTAINING PROTEIN"/>
    <property type="match status" value="1"/>
</dbReference>
<evidence type="ECO:0000313" key="2">
    <source>
        <dbReference type="EMBL" id="CAH3133665.1"/>
    </source>
</evidence>
<protein>
    <submittedName>
        <fullName evidence="2">Uncharacterized protein</fullName>
    </submittedName>
</protein>
<sequence>LYFGERETEDNQEPENFFLEESSSESENENDEANSCIEIGEAELSEKEKIEKFIADTCKSKLAEQGEACSTILSRDDFYDSRNNYQELSSAELDLVILGVIQSYLNCGDVSFSGRTEKQRERTRMVFFYHGRRICKETFLFLHSVSRTRFCSLLKHYKTNGLTLRVHGNSKRLPSSTSSVETVENVVKFIMNIAEEQALILPGRFPGFKRVDVKLLPSVLTKYSLWKTYEGICASQGHISVSYSKFCDFWNQLCPFVLIMRPATDLCWTCQKNNNLIQKTANLLEEQKVAAVRAQEEHLPLSAGERELYKNCCNQAKDDVQKHFREINLNVRREPCTYNGTVHYSYDYTQQLHYPCNPNQSGPIYFKTPRKCGIFGVCCEAIPRQTRATRRTFISSLFDIGTCVEESASVNVAELVGLHDGTVLVSTYDWTNCLSQFFKKLPKIKSYHHFRFHKDFPGTIFCKKYWNSEELAINILRNNAKFPGGGQLPPIITPSGISRERAQYLFKEIREFCRDGTENLVAPPVLE</sequence>
<dbReference type="PANTHER" id="PTHR34415:SF1">
    <property type="entry name" value="INTEGRASE CATALYTIC DOMAIN-CONTAINING PROTEIN"/>
    <property type="match status" value="1"/>
</dbReference>
<proteinExistence type="predicted"/>